<evidence type="ECO:0000256" key="1">
    <source>
        <dbReference type="SAM" id="SignalP"/>
    </source>
</evidence>
<gene>
    <name evidence="3" type="ORF">QO011_008310</name>
</gene>
<evidence type="ECO:0000313" key="4">
    <source>
        <dbReference type="Proteomes" id="UP001242480"/>
    </source>
</evidence>
<dbReference type="Proteomes" id="UP001242480">
    <property type="component" value="Unassembled WGS sequence"/>
</dbReference>
<protein>
    <recommendedName>
        <fullName evidence="2">Phytase-like domain-containing protein</fullName>
    </recommendedName>
</protein>
<organism evidence="3 4">
    <name type="scientific">Labrys wisconsinensis</name>
    <dbReference type="NCBI Taxonomy" id="425677"/>
    <lineage>
        <taxon>Bacteria</taxon>
        <taxon>Pseudomonadati</taxon>
        <taxon>Pseudomonadota</taxon>
        <taxon>Alphaproteobacteria</taxon>
        <taxon>Hyphomicrobiales</taxon>
        <taxon>Xanthobacteraceae</taxon>
        <taxon>Labrys</taxon>
    </lineage>
</organism>
<evidence type="ECO:0000259" key="2">
    <source>
        <dbReference type="Pfam" id="PF13449"/>
    </source>
</evidence>
<reference evidence="3 4" key="1">
    <citation type="submission" date="2023-07" db="EMBL/GenBank/DDBJ databases">
        <title>Genomic Encyclopedia of Type Strains, Phase IV (KMG-IV): sequencing the most valuable type-strain genomes for metagenomic binning, comparative biology and taxonomic classification.</title>
        <authorList>
            <person name="Goeker M."/>
        </authorList>
    </citation>
    <scope>NUCLEOTIDE SEQUENCE [LARGE SCALE GENOMIC DNA]</scope>
    <source>
        <strain evidence="3 4">DSM 19619</strain>
    </source>
</reference>
<feature type="domain" description="Phytase-like" evidence="2">
    <location>
        <begin position="68"/>
        <end position="320"/>
    </location>
</feature>
<dbReference type="Pfam" id="PF13449">
    <property type="entry name" value="Phytase-like"/>
    <property type="match status" value="1"/>
</dbReference>
<dbReference type="InterPro" id="IPR014567">
    <property type="entry name" value="UCP031900"/>
</dbReference>
<comment type="caution">
    <text evidence="3">The sequence shown here is derived from an EMBL/GenBank/DDBJ whole genome shotgun (WGS) entry which is preliminary data.</text>
</comment>
<dbReference type="PIRSF" id="PIRSF031900">
    <property type="entry name" value="UCP031900"/>
    <property type="match status" value="1"/>
</dbReference>
<feature type="chain" id="PRO_5046510045" description="Phytase-like domain-containing protein" evidence="1">
    <location>
        <begin position="21"/>
        <end position="336"/>
    </location>
</feature>
<evidence type="ECO:0000313" key="3">
    <source>
        <dbReference type="EMBL" id="MDQ0475268.1"/>
    </source>
</evidence>
<keyword evidence="4" id="KW-1185">Reference proteome</keyword>
<feature type="signal peptide" evidence="1">
    <location>
        <begin position="1"/>
        <end position="20"/>
    </location>
</feature>
<dbReference type="EMBL" id="JAUSVX010000032">
    <property type="protein sequence ID" value="MDQ0475268.1"/>
    <property type="molecule type" value="Genomic_DNA"/>
</dbReference>
<accession>A0ABU0JLX6</accession>
<sequence length="336" mass="35250">MRRCLLALPALLALAGPAAAKPVTPAPGAVPFTVTAAPIERFRIRSDERRFGALEFRGGLELSGDSRNFGGISGLSLDARGERFVAVSDAGLWVTGRFVERDGRLAGVEDTAIGPILGTDGKALMLTGGGDTESVAMDGSGTAYVGIEGVNEIRAFPFGRDGLMARGAPVPLPAAAKTLPSNRGFEAIGIAPAATPIAGALIAISERSSDTGPTTRGFLVGGPAPGEFAVRRTDGFDVTDLTFLPGGDLLILERRFSLLRGVAMRLRRIAIADVKPGAVLDGPVLMEAERGEQIDNMEALAVSRGDKGEIILTVMSDDNYNFFQRTLVLRFALVED</sequence>
<keyword evidence="1" id="KW-0732">Signal</keyword>
<dbReference type="InterPro" id="IPR027372">
    <property type="entry name" value="Phytase-like_dom"/>
</dbReference>
<name>A0ABU0JLX6_9HYPH</name>
<proteinExistence type="predicted"/>
<dbReference type="RefSeq" id="WP_307286253.1">
    <property type="nucleotide sequence ID" value="NZ_JAUSVX010000032.1"/>
</dbReference>